<dbReference type="SMART" id="SM00248">
    <property type="entry name" value="ANK"/>
    <property type="match status" value="5"/>
</dbReference>
<evidence type="ECO:0000313" key="6">
    <source>
        <dbReference type="Proteomes" id="UP001054857"/>
    </source>
</evidence>
<feature type="compositionally biased region" description="Low complexity" evidence="4">
    <location>
        <begin position="215"/>
        <end position="225"/>
    </location>
</feature>
<evidence type="ECO:0000256" key="2">
    <source>
        <dbReference type="ARBA" id="ARBA00023043"/>
    </source>
</evidence>
<evidence type="ECO:0000256" key="4">
    <source>
        <dbReference type="SAM" id="MobiDB-lite"/>
    </source>
</evidence>
<feature type="compositionally biased region" description="Gly residues" evidence="4">
    <location>
        <begin position="294"/>
        <end position="303"/>
    </location>
</feature>
<keyword evidence="2 3" id="KW-0040">ANK repeat</keyword>
<dbReference type="PANTHER" id="PTHR24166">
    <property type="entry name" value="ROLLING PEBBLES, ISOFORM B"/>
    <property type="match status" value="1"/>
</dbReference>
<feature type="repeat" description="ANK" evidence="3">
    <location>
        <begin position="346"/>
        <end position="378"/>
    </location>
</feature>
<dbReference type="Pfam" id="PF00023">
    <property type="entry name" value="Ank"/>
    <property type="match status" value="2"/>
</dbReference>
<feature type="region of interest" description="Disordered" evidence="4">
    <location>
        <begin position="181"/>
        <end position="330"/>
    </location>
</feature>
<feature type="region of interest" description="Disordered" evidence="4">
    <location>
        <begin position="19"/>
        <end position="97"/>
    </location>
</feature>
<dbReference type="AlphaFoldDB" id="A0AAD3E377"/>
<feature type="compositionally biased region" description="Pro residues" evidence="4">
    <location>
        <begin position="311"/>
        <end position="322"/>
    </location>
</feature>
<dbReference type="PROSITE" id="PS50088">
    <property type="entry name" value="ANK_REPEAT"/>
    <property type="match status" value="4"/>
</dbReference>
<feature type="region of interest" description="Disordered" evidence="4">
    <location>
        <begin position="606"/>
        <end position="702"/>
    </location>
</feature>
<protein>
    <submittedName>
        <fullName evidence="5">Uncharacterized protein</fullName>
    </submittedName>
</protein>
<feature type="compositionally biased region" description="Low complexity" evidence="4">
    <location>
        <begin position="232"/>
        <end position="241"/>
    </location>
</feature>
<feature type="repeat" description="ANK" evidence="3">
    <location>
        <begin position="422"/>
        <end position="454"/>
    </location>
</feature>
<feature type="repeat" description="ANK" evidence="3">
    <location>
        <begin position="467"/>
        <end position="493"/>
    </location>
</feature>
<gene>
    <name evidence="5" type="ORF">Agub_g15498</name>
</gene>
<feature type="compositionally biased region" description="Pro residues" evidence="4">
    <location>
        <begin position="681"/>
        <end position="690"/>
    </location>
</feature>
<evidence type="ECO:0000313" key="5">
    <source>
        <dbReference type="EMBL" id="GFR52870.1"/>
    </source>
</evidence>
<evidence type="ECO:0000256" key="3">
    <source>
        <dbReference type="PROSITE-ProRule" id="PRU00023"/>
    </source>
</evidence>
<dbReference type="Proteomes" id="UP001054857">
    <property type="component" value="Unassembled WGS sequence"/>
</dbReference>
<reference evidence="5 6" key="1">
    <citation type="journal article" date="2021" name="Sci. Rep.">
        <title>Genome sequencing of the multicellular alga Astrephomene provides insights into convergent evolution of germ-soma differentiation.</title>
        <authorList>
            <person name="Yamashita S."/>
            <person name="Yamamoto K."/>
            <person name="Matsuzaki R."/>
            <person name="Suzuki S."/>
            <person name="Yamaguchi H."/>
            <person name="Hirooka S."/>
            <person name="Minakuchi Y."/>
            <person name="Miyagishima S."/>
            <person name="Kawachi M."/>
            <person name="Toyoda A."/>
            <person name="Nozaki H."/>
        </authorList>
    </citation>
    <scope>NUCLEOTIDE SEQUENCE [LARGE SCALE GENOMIC DNA]</scope>
    <source>
        <strain evidence="5 6">NIES-4017</strain>
    </source>
</reference>
<dbReference type="PROSITE" id="PS50297">
    <property type="entry name" value="ANK_REP_REGION"/>
    <property type="match status" value="4"/>
</dbReference>
<dbReference type="InterPro" id="IPR036770">
    <property type="entry name" value="Ankyrin_rpt-contain_sf"/>
</dbReference>
<evidence type="ECO:0000256" key="1">
    <source>
        <dbReference type="ARBA" id="ARBA00022737"/>
    </source>
</evidence>
<feature type="repeat" description="ANK" evidence="3">
    <location>
        <begin position="379"/>
        <end position="411"/>
    </location>
</feature>
<organism evidence="5 6">
    <name type="scientific">Astrephomene gubernaculifera</name>
    <dbReference type="NCBI Taxonomy" id="47775"/>
    <lineage>
        <taxon>Eukaryota</taxon>
        <taxon>Viridiplantae</taxon>
        <taxon>Chlorophyta</taxon>
        <taxon>core chlorophytes</taxon>
        <taxon>Chlorophyceae</taxon>
        <taxon>CS clade</taxon>
        <taxon>Chlamydomonadales</taxon>
        <taxon>Astrephomenaceae</taxon>
        <taxon>Astrephomene</taxon>
    </lineage>
</organism>
<sequence>MLMVCGIFGCLGHAFSRSPSSASLSTAEQQHHHGAHNIDRRQPGDRHHGRNARASSQNGLITAGPGAHGGGASSSSTGATSELDSRPAPGLGLHSLSPTLEQTPQVLSYDSDLPVGGGGVAAAVAAAAAATSQPAMLVKMERMGNPRRTPLHVAAERGQLHVLSAIIESLCCSATAAQLTEGTPSGTGSGDGDGGGGGGGHGRSSATGSVGGGAPAEAPGLLHPADFPHVNHQQQQQRYPQHPAPHAPPRNHPQQQQQRHTHQQGQHHPQQHHHQQPQPQLSRDRGQVGSSPAHGGGGGGGGTNPTSSGSPAPPMEEFPPLRPGAGGAPLAPEQFIQFHLNMQDVEGTTALSLACRFGHVDCCRLLLANGSARTLSDARGNTPLHYAALRGHLGVLFMLLDEFVEPGREEELAGYVDARNHAGCTPLHYAVWGRQSGSVQVLLQHGADVLPRNSRPAQELTPAVNVVGSTPLHLAAARGHVEICRIILKTFAERVLEPLQLTEDDPQPPTLASLDPRVQVNANGHMPYQVAQRLGFYPLAMLLRPSIPILRLFSDEERAIRFYGPAPLRAIAAEALNKKLLSELDALAAAAALQEPRDWKCFPTSRAVRAHRQRPRLPHLGRTAATPAAAASQAQAPNPSRPGHPSPSTPAAWRPFPRAVLRPHAHSSLRLPLLVEHPPHPPHPSPPPHPITTTTSNSSSWR</sequence>
<name>A0AAD3E377_9CHLO</name>
<feature type="compositionally biased region" description="Low complexity" evidence="4">
    <location>
        <begin position="691"/>
        <end position="702"/>
    </location>
</feature>
<comment type="caution">
    <text evidence="5">The sequence shown here is derived from an EMBL/GenBank/DDBJ whole genome shotgun (WGS) entry which is preliminary data.</text>
</comment>
<feature type="compositionally biased region" description="Basic residues" evidence="4">
    <location>
        <begin position="608"/>
        <end position="619"/>
    </location>
</feature>
<feature type="compositionally biased region" description="Low complexity" evidence="4">
    <location>
        <begin position="252"/>
        <end position="268"/>
    </location>
</feature>
<proteinExistence type="predicted"/>
<feature type="compositionally biased region" description="Pro residues" evidence="4">
    <location>
        <begin position="639"/>
        <end position="648"/>
    </location>
</feature>
<dbReference type="PANTHER" id="PTHR24166:SF48">
    <property type="entry name" value="PROTEIN VAPYRIN"/>
    <property type="match status" value="1"/>
</dbReference>
<feature type="compositionally biased region" description="Gly residues" evidence="4">
    <location>
        <begin position="185"/>
        <end position="202"/>
    </location>
</feature>
<feature type="compositionally biased region" description="Pro residues" evidence="4">
    <location>
        <begin position="242"/>
        <end position="251"/>
    </location>
</feature>
<dbReference type="InterPro" id="IPR050889">
    <property type="entry name" value="Dendritic_Spine_Reg/Scaffold"/>
</dbReference>
<dbReference type="EMBL" id="BMAR01000074">
    <property type="protein sequence ID" value="GFR52870.1"/>
    <property type="molecule type" value="Genomic_DNA"/>
</dbReference>
<dbReference type="InterPro" id="IPR002110">
    <property type="entry name" value="Ankyrin_rpt"/>
</dbReference>
<dbReference type="Gene3D" id="1.25.40.20">
    <property type="entry name" value="Ankyrin repeat-containing domain"/>
    <property type="match status" value="2"/>
</dbReference>
<dbReference type="SUPFAM" id="SSF48403">
    <property type="entry name" value="Ankyrin repeat"/>
    <property type="match status" value="1"/>
</dbReference>
<dbReference type="PRINTS" id="PR01415">
    <property type="entry name" value="ANKYRIN"/>
</dbReference>
<accession>A0AAD3E377</accession>
<keyword evidence="6" id="KW-1185">Reference proteome</keyword>
<keyword evidence="1" id="KW-0677">Repeat</keyword>
<feature type="compositionally biased region" description="Basic and acidic residues" evidence="4">
    <location>
        <begin position="36"/>
        <end position="46"/>
    </location>
</feature>
<feature type="compositionally biased region" description="Low complexity" evidence="4">
    <location>
        <begin position="622"/>
        <end position="638"/>
    </location>
</feature>
<dbReference type="Pfam" id="PF12796">
    <property type="entry name" value="Ank_2"/>
    <property type="match status" value="1"/>
</dbReference>